<name>Q6JGW2_9CLOS</name>
<evidence type="ECO:0000313" key="2">
    <source>
        <dbReference type="EMBL" id="AAS79675.1"/>
    </source>
</evidence>
<dbReference type="GeneID" id="2943305"/>
<reference evidence="2" key="3">
    <citation type="submission" date="2009-09" db="EMBL/GenBank/DDBJ databases">
        <authorList>
            <person name="Tzanetakis I.E."/>
        </authorList>
    </citation>
    <scope>NUCLEOTIDE SEQUENCE</scope>
    <source>
        <strain evidence="2">M1</strain>
    </source>
</reference>
<reference evidence="2 5" key="1">
    <citation type="journal article" date="2004" name="Plant Dis.">
        <title>Identification and detection of a virus associated with strawberry pallidosis disease.</title>
        <authorList>
            <person name="Tzanetakis I.E."/>
            <person name="Halgren A.B."/>
            <person name="Keller K.E."/>
            <person name="Hokanson S.C."/>
            <person name="Maas J.L."/>
            <person name="McCarthy P.L."/>
            <person name="Martin R.R."/>
        </authorList>
    </citation>
    <scope>NUCLEOTIDE SEQUENCE [LARGE SCALE GENOMIC DNA]</scope>
    <source>
        <strain evidence="2">M1</strain>
    </source>
</reference>
<reference evidence="4" key="5">
    <citation type="submission" date="2019-11" db="EMBL/GenBank/DDBJ databases">
        <authorList>
            <person name="Ding X."/>
            <person name="Chen D."/>
            <person name="Wu Z."/>
        </authorList>
    </citation>
    <scope>NUCLEOTIDE SEQUENCE</scope>
    <source>
        <strain evidence="4">FJ</strain>
    </source>
</reference>
<proteinExistence type="predicted"/>
<evidence type="ECO:0000256" key="1">
    <source>
        <dbReference type="SAM" id="Phobius"/>
    </source>
</evidence>
<keyword evidence="1" id="KW-0472">Membrane</keyword>
<evidence type="ECO:0000313" key="3">
    <source>
        <dbReference type="EMBL" id="AUT14079.1"/>
    </source>
</evidence>
<accession>Q6JGW2</accession>
<dbReference type="EMBL" id="MF000684">
    <property type="protein sequence ID" value="AUT14079.1"/>
    <property type="molecule type" value="Genomic_RNA"/>
</dbReference>
<dbReference type="Proteomes" id="UP000217264">
    <property type="component" value="Genome"/>
</dbReference>
<sequence>MDKESALHVLLVLWHIVWHAMCYIYVVSFTARDHRRFVRPPHTPQFKRKRKLPRILLNVLAF</sequence>
<reference evidence="3" key="4">
    <citation type="journal article" date="2017" name="Plant Dis.">
        <title>First Report of Strawberry pallidosis-associated virus on Strawberry in China.</title>
        <authorList>
            <person name="Ding X."/>
            <person name="Chen D."/>
            <person name="Wang A."/>
            <person name="Zhang J."/>
            <person name="Wu Z."/>
        </authorList>
    </citation>
    <scope>NUCLEOTIDE SEQUENCE</scope>
    <source>
        <strain evidence="3">Fj</strain>
    </source>
</reference>
<dbReference type="KEGG" id="vg:2943305"/>
<keyword evidence="5" id="KW-1185">Reference proteome</keyword>
<organism evidence="2 5">
    <name type="scientific">Strawberry pallidosis-associated virus</name>
    <dbReference type="NCBI Taxonomy" id="227507"/>
    <lineage>
        <taxon>Viruses</taxon>
        <taxon>Riboviria</taxon>
        <taxon>Orthornavirae</taxon>
        <taxon>Kitrinoviricota</taxon>
        <taxon>Alsuviricetes</taxon>
        <taxon>Martellivirales</taxon>
        <taxon>Closteroviridae</taxon>
        <taxon>Crinivirus</taxon>
        <taxon>Crinivirus palidofragariae</taxon>
    </lineage>
</organism>
<protein>
    <submittedName>
        <fullName evidence="3">Movement protein</fullName>
    </submittedName>
    <submittedName>
        <fullName evidence="2">p8</fullName>
    </submittedName>
</protein>
<dbReference type="RefSeq" id="YP_025084.1">
    <property type="nucleotide sequence ID" value="NC_005896.2"/>
</dbReference>
<evidence type="ECO:0000313" key="4">
    <source>
        <dbReference type="EMBL" id="QNN88887.1"/>
    </source>
</evidence>
<reference evidence="2 5" key="2">
    <citation type="journal article" date="2005" name="Arch. Virol.">
        <title>Nucleotide sequence, genome organization and phylogenetic analysis of Strawberry pallidosis associated virus, a new member of the genus Crinivirus.</title>
        <authorList>
            <person name="Tzanetakis I.E."/>
            <person name="Reed J."/>
            <person name="Martin R.R."/>
        </authorList>
    </citation>
    <scope>NUCLEOTIDE SEQUENCE [LARGE SCALE GENOMIC DNA]</scope>
    <source>
        <strain evidence="2">M1</strain>
    </source>
</reference>
<evidence type="ECO:0000313" key="5">
    <source>
        <dbReference type="Proteomes" id="UP000217264"/>
    </source>
</evidence>
<keyword evidence="1" id="KW-1133">Transmembrane helix</keyword>
<keyword evidence="1" id="KW-0812">Transmembrane</keyword>
<dbReference type="EMBL" id="AY488138">
    <property type="protein sequence ID" value="AAS79675.1"/>
    <property type="molecule type" value="Genomic_RNA"/>
</dbReference>
<feature type="transmembrane region" description="Helical" evidence="1">
    <location>
        <begin position="6"/>
        <end position="26"/>
    </location>
</feature>
<dbReference type="EMBL" id="MN747002">
    <property type="protein sequence ID" value="QNN88887.1"/>
    <property type="molecule type" value="Genomic_RNA"/>
</dbReference>